<feature type="region of interest" description="Disordered" evidence="1">
    <location>
        <begin position="15"/>
        <end position="60"/>
    </location>
</feature>
<evidence type="ECO:0000313" key="2">
    <source>
        <dbReference type="EMBL" id="KAH0926458.1"/>
    </source>
</evidence>
<accession>A0ABQ8DAR6</accession>
<sequence length="60" mass="6463">PSTLPLFASAVNHEETKVKEEGPCRGRGNATTIRSRRSIFTGPPSTSKTFRDGPVPHQAS</sequence>
<dbReference type="Proteomes" id="UP000824890">
    <property type="component" value="Unassembled WGS sequence"/>
</dbReference>
<evidence type="ECO:0000256" key="1">
    <source>
        <dbReference type="SAM" id="MobiDB-lite"/>
    </source>
</evidence>
<reference evidence="2 3" key="1">
    <citation type="submission" date="2021-05" db="EMBL/GenBank/DDBJ databases">
        <title>Genome Assembly of Synthetic Allotetraploid Brassica napus Reveals Homoeologous Exchanges between Subgenomes.</title>
        <authorList>
            <person name="Davis J.T."/>
        </authorList>
    </citation>
    <scope>NUCLEOTIDE SEQUENCE [LARGE SCALE GENOMIC DNA]</scope>
    <source>
        <strain evidence="3">cv. Da-Ae</strain>
        <tissue evidence="2">Seedling</tissue>
    </source>
</reference>
<feature type="non-terminal residue" evidence="2">
    <location>
        <position position="1"/>
    </location>
</feature>
<dbReference type="EMBL" id="JAGKQM010000005">
    <property type="protein sequence ID" value="KAH0926458.1"/>
    <property type="molecule type" value="Genomic_DNA"/>
</dbReference>
<feature type="compositionally biased region" description="Basic and acidic residues" evidence="1">
    <location>
        <begin position="15"/>
        <end position="24"/>
    </location>
</feature>
<organism evidence="2 3">
    <name type="scientific">Brassica napus</name>
    <name type="common">Rape</name>
    <dbReference type="NCBI Taxonomy" id="3708"/>
    <lineage>
        <taxon>Eukaryota</taxon>
        <taxon>Viridiplantae</taxon>
        <taxon>Streptophyta</taxon>
        <taxon>Embryophyta</taxon>
        <taxon>Tracheophyta</taxon>
        <taxon>Spermatophyta</taxon>
        <taxon>Magnoliopsida</taxon>
        <taxon>eudicotyledons</taxon>
        <taxon>Gunneridae</taxon>
        <taxon>Pentapetalae</taxon>
        <taxon>rosids</taxon>
        <taxon>malvids</taxon>
        <taxon>Brassicales</taxon>
        <taxon>Brassicaceae</taxon>
        <taxon>Brassiceae</taxon>
        <taxon>Brassica</taxon>
    </lineage>
</organism>
<comment type="caution">
    <text evidence="2">The sequence shown here is derived from an EMBL/GenBank/DDBJ whole genome shotgun (WGS) entry which is preliminary data.</text>
</comment>
<gene>
    <name evidence="2" type="ORF">HID58_018714</name>
</gene>
<name>A0ABQ8DAR6_BRANA</name>
<keyword evidence="3" id="KW-1185">Reference proteome</keyword>
<proteinExistence type="predicted"/>
<evidence type="ECO:0000313" key="3">
    <source>
        <dbReference type="Proteomes" id="UP000824890"/>
    </source>
</evidence>
<protein>
    <submittedName>
        <fullName evidence="2">Uncharacterized protein</fullName>
    </submittedName>
</protein>